<comment type="caution">
    <text evidence="5">The sequence shown here is derived from an EMBL/GenBank/DDBJ whole genome shotgun (WGS) entry which is preliminary data.</text>
</comment>
<dbReference type="Proteomes" id="UP000054709">
    <property type="component" value="Unassembled WGS sequence"/>
</dbReference>
<dbReference type="Gene3D" id="3.40.190.10">
    <property type="entry name" value="Periplasmic binding protein-like II"/>
    <property type="match status" value="2"/>
</dbReference>
<dbReference type="GO" id="GO:0042597">
    <property type="term" value="C:periplasmic space"/>
    <property type="evidence" value="ECO:0007669"/>
    <property type="project" value="UniProtKB-SubCell"/>
</dbReference>
<comment type="subcellular location">
    <subcellularLocation>
        <location evidence="1">Periplasm</location>
    </subcellularLocation>
</comment>
<evidence type="ECO:0000313" key="6">
    <source>
        <dbReference type="Proteomes" id="UP000054709"/>
    </source>
</evidence>
<dbReference type="RefSeq" id="WP_060623331.1">
    <property type="nucleotide sequence ID" value="NZ_LCZJ02000019.1"/>
</dbReference>
<evidence type="ECO:0000256" key="3">
    <source>
        <dbReference type="ARBA" id="ARBA00022729"/>
    </source>
</evidence>
<dbReference type="PANTHER" id="PTHR30024:SF47">
    <property type="entry name" value="TAURINE-BINDING PERIPLASMIC PROTEIN"/>
    <property type="match status" value="1"/>
</dbReference>
<evidence type="ECO:0000313" key="5">
    <source>
        <dbReference type="EMBL" id="KTD86432.1"/>
    </source>
</evidence>
<evidence type="ECO:0000256" key="4">
    <source>
        <dbReference type="SAM" id="SignalP"/>
    </source>
</evidence>
<keyword evidence="3 4" id="KW-0732">Signal</keyword>
<reference evidence="5 6" key="1">
    <citation type="journal article" date="2015" name="Int. Biodeterior. Biodegradation">
        <title>Physiological and genetic screening methods for the isolation of methyl tert-butyl ether-degrading bacteria for bioremediation purposes.</title>
        <authorList>
            <person name="Guisado I.M."/>
            <person name="Purswani J."/>
            <person name="Gonzalez Lopez J."/>
            <person name="Pozo C."/>
        </authorList>
    </citation>
    <scope>NUCLEOTIDE SEQUENCE [LARGE SCALE GENOMIC DNA]</scope>
    <source>
        <strain evidence="5 6">SH7</strain>
    </source>
</reference>
<protein>
    <recommendedName>
        <fullName evidence="7">SsuA/THI5-like domain-containing protein</fullName>
    </recommendedName>
</protein>
<dbReference type="PANTHER" id="PTHR30024">
    <property type="entry name" value="ALIPHATIC SULFONATES-BINDING PROTEIN-RELATED"/>
    <property type="match status" value="1"/>
</dbReference>
<organism evidence="5 6">
    <name type="scientific">Paenibacillus etheri</name>
    <dbReference type="NCBI Taxonomy" id="1306852"/>
    <lineage>
        <taxon>Bacteria</taxon>
        <taxon>Bacillati</taxon>
        <taxon>Bacillota</taxon>
        <taxon>Bacilli</taxon>
        <taxon>Bacillales</taxon>
        <taxon>Paenibacillaceae</taxon>
        <taxon>Paenibacillus</taxon>
    </lineage>
</organism>
<dbReference type="Pfam" id="PF13379">
    <property type="entry name" value="NMT1_2"/>
    <property type="match status" value="1"/>
</dbReference>
<evidence type="ECO:0008006" key="7">
    <source>
        <dbReference type="Google" id="ProtNLM"/>
    </source>
</evidence>
<keyword evidence="6" id="KW-1185">Reference proteome</keyword>
<dbReference type="SUPFAM" id="SSF53850">
    <property type="entry name" value="Periplasmic binding protein-like II"/>
    <property type="match status" value="1"/>
</dbReference>
<dbReference type="AlphaFoldDB" id="A0A0W1AYU4"/>
<sequence length="340" mass="37439">MKIRKKLSLSLMIITLCFSVLAGCGGKSELVKVKIGEVTRSVFYAPEYVALSQNFFKDEGLDVELQTIPGGDKTMTALLSGAIDVALVGSETSIYVYQQGSDDPVINFAQLTQRDGTFLFARKADGAFNWDKVKGSTFLGQRKGGMPQMAGAFTLSKKGIDPTKDITLIQNIDFANIAGAFASGTGDYVQLFEPQASIFEREGRGAVVASFGVESGYLPYTVFMSKNSYISKNGDTVQKFTNAIQRAQLWVKEHSPEEITDAIMTYFDKTDRDIVVSAVKRYKEQDTYAVNPVIDQEEWNNLLDVIDNAGELKERVPADKIVNNSFAEKAEKNIKNSTSK</sequence>
<gene>
    <name evidence="5" type="ORF">UQ64_13200</name>
</gene>
<dbReference type="OrthoDB" id="9802202at2"/>
<evidence type="ECO:0000256" key="2">
    <source>
        <dbReference type="ARBA" id="ARBA00010742"/>
    </source>
</evidence>
<proteinExistence type="inferred from homology"/>
<dbReference type="EMBL" id="LCZJ02000019">
    <property type="protein sequence ID" value="KTD86432.1"/>
    <property type="molecule type" value="Genomic_DNA"/>
</dbReference>
<feature type="signal peptide" evidence="4">
    <location>
        <begin position="1"/>
        <end position="22"/>
    </location>
</feature>
<comment type="similarity">
    <text evidence="2">Belongs to the bacterial solute-binding protein SsuA/TauA family.</text>
</comment>
<evidence type="ECO:0000256" key="1">
    <source>
        <dbReference type="ARBA" id="ARBA00004418"/>
    </source>
</evidence>
<name>A0A0W1AYU4_9BACL</name>
<feature type="chain" id="PRO_5006920291" description="SsuA/THI5-like domain-containing protein" evidence="4">
    <location>
        <begin position="23"/>
        <end position="340"/>
    </location>
</feature>
<dbReference type="PROSITE" id="PS51257">
    <property type="entry name" value="PROKAR_LIPOPROTEIN"/>
    <property type="match status" value="1"/>
</dbReference>
<accession>A0A0W1AYU4</accession>